<dbReference type="PANTHER" id="PTHR45656:SF4">
    <property type="entry name" value="PROTEIN CBR-CLEC-78"/>
    <property type="match status" value="1"/>
</dbReference>
<dbReference type="SMART" id="SM00032">
    <property type="entry name" value="CCP"/>
    <property type="match status" value="2"/>
</dbReference>
<evidence type="ECO:0000313" key="7">
    <source>
        <dbReference type="EMBL" id="KAF6032379.1"/>
    </source>
</evidence>
<feature type="signal peptide" evidence="5">
    <location>
        <begin position="1"/>
        <end position="20"/>
    </location>
</feature>
<feature type="domain" description="Sushi" evidence="6">
    <location>
        <begin position="87"/>
        <end position="148"/>
    </location>
</feature>
<evidence type="ECO:0000256" key="1">
    <source>
        <dbReference type="ARBA" id="ARBA00022729"/>
    </source>
</evidence>
<comment type="caution">
    <text evidence="4">Lacks conserved residue(s) required for the propagation of feature annotation.</text>
</comment>
<dbReference type="InterPro" id="IPR051277">
    <property type="entry name" value="SEZ6_CSMD_C4BPB_Regulators"/>
</dbReference>
<keyword evidence="8" id="KW-1185">Reference proteome</keyword>
<proteinExistence type="predicted"/>
<dbReference type="OrthoDB" id="7487745at2759"/>
<dbReference type="AlphaFoldDB" id="A0A7J7K166"/>
<keyword evidence="1 5" id="KW-0732">Signal</keyword>
<feature type="chain" id="PRO_5029653500" evidence="5">
    <location>
        <begin position="21"/>
        <end position="148"/>
    </location>
</feature>
<dbReference type="SUPFAM" id="SSF57535">
    <property type="entry name" value="Complement control module/SCR domain"/>
    <property type="match status" value="2"/>
</dbReference>
<dbReference type="EMBL" id="VXIV02001511">
    <property type="protein sequence ID" value="KAF6032379.1"/>
    <property type="molecule type" value="Genomic_DNA"/>
</dbReference>
<reference evidence="7" key="1">
    <citation type="submission" date="2020-06" db="EMBL/GenBank/DDBJ databases">
        <title>Draft genome of Bugula neritina, a colonial animal packing powerful symbionts and potential medicines.</title>
        <authorList>
            <person name="Rayko M."/>
        </authorList>
    </citation>
    <scope>NUCLEOTIDE SEQUENCE [LARGE SCALE GENOMIC DNA]</scope>
    <source>
        <strain evidence="7">Kwan_BN1</strain>
    </source>
</reference>
<evidence type="ECO:0000256" key="2">
    <source>
        <dbReference type="ARBA" id="ARBA00022737"/>
    </source>
</evidence>
<dbReference type="InterPro" id="IPR000436">
    <property type="entry name" value="Sushi_SCR_CCP_dom"/>
</dbReference>
<dbReference type="InterPro" id="IPR035976">
    <property type="entry name" value="Sushi/SCR/CCP_sf"/>
</dbReference>
<organism evidence="7 8">
    <name type="scientific">Bugula neritina</name>
    <name type="common">Brown bryozoan</name>
    <name type="synonym">Sertularia neritina</name>
    <dbReference type="NCBI Taxonomy" id="10212"/>
    <lineage>
        <taxon>Eukaryota</taxon>
        <taxon>Metazoa</taxon>
        <taxon>Spiralia</taxon>
        <taxon>Lophotrochozoa</taxon>
        <taxon>Bryozoa</taxon>
        <taxon>Gymnolaemata</taxon>
        <taxon>Cheilostomatida</taxon>
        <taxon>Flustrina</taxon>
        <taxon>Buguloidea</taxon>
        <taxon>Bugulidae</taxon>
        <taxon>Bugula</taxon>
    </lineage>
</organism>
<comment type="caution">
    <text evidence="7">The sequence shown here is derived from an EMBL/GenBank/DDBJ whole genome shotgun (WGS) entry which is preliminary data.</text>
</comment>
<dbReference type="PANTHER" id="PTHR45656">
    <property type="entry name" value="PROTEIN CBR-CLEC-78"/>
    <property type="match status" value="1"/>
</dbReference>
<keyword evidence="4" id="KW-0768">Sushi</keyword>
<gene>
    <name evidence="7" type="ORF">EB796_009302</name>
</gene>
<dbReference type="Proteomes" id="UP000593567">
    <property type="component" value="Unassembled WGS sequence"/>
</dbReference>
<keyword evidence="2" id="KW-0677">Repeat</keyword>
<name>A0A7J7K166_BUGNE</name>
<protein>
    <submittedName>
        <fullName evidence="7">CFH</fullName>
    </submittedName>
</protein>
<dbReference type="PROSITE" id="PS50923">
    <property type="entry name" value="SUSHI"/>
    <property type="match status" value="2"/>
</dbReference>
<dbReference type="Pfam" id="PF00084">
    <property type="entry name" value="Sushi"/>
    <property type="match status" value="2"/>
</dbReference>
<accession>A0A7J7K166</accession>
<feature type="domain" description="Sushi" evidence="6">
    <location>
        <begin position="28"/>
        <end position="86"/>
    </location>
</feature>
<dbReference type="CDD" id="cd00033">
    <property type="entry name" value="CCP"/>
    <property type="match status" value="2"/>
</dbReference>
<evidence type="ECO:0000256" key="3">
    <source>
        <dbReference type="ARBA" id="ARBA00023157"/>
    </source>
</evidence>
<sequence length="148" mass="16064">MKLFHSLLLLGAFLAWEAQCQTTNSSVLNCTSPPYVSNANHSETGTSPGSIATYTCYPGFRTTGSVQKTCRDGQWVSSGPSLYCQEIYCSYPPTISGGSYRGSASYRTPLGTIISYYCYSGYVFNGTHTDLTCQDDGNWTPLNAPVTE</sequence>
<evidence type="ECO:0000313" key="8">
    <source>
        <dbReference type="Proteomes" id="UP000593567"/>
    </source>
</evidence>
<keyword evidence="3" id="KW-1015">Disulfide bond</keyword>
<dbReference type="Gene3D" id="2.10.70.10">
    <property type="entry name" value="Complement Module, domain 1"/>
    <property type="match status" value="2"/>
</dbReference>
<evidence type="ECO:0000259" key="6">
    <source>
        <dbReference type="PROSITE" id="PS50923"/>
    </source>
</evidence>
<evidence type="ECO:0000256" key="5">
    <source>
        <dbReference type="SAM" id="SignalP"/>
    </source>
</evidence>
<evidence type="ECO:0000256" key="4">
    <source>
        <dbReference type="PROSITE-ProRule" id="PRU00302"/>
    </source>
</evidence>